<feature type="compositionally biased region" description="Pro residues" evidence="2">
    <location>
        <begin position="1568"/>
        <end position="1579"/>
    </location>
</feature>
<feature type="compositionally biased region" description="Low complexity" evidence="2">
    <location>
        <begin position="901"/>
        <end position="922"/>
    </location>
</feature>
<feature type="compositionally biased region" description="Low complexity" evidence="2">
    <location>
        <begin position="1580"/>
        <end position="1599"/>
    </location>
</feature>
<feature type="region of interest" description="Disordered" evidence="2">
    <location>
        <begin position="719"/>
        <end position="742"/>
    </location>
</feature>
<evidence type="ECO:0000256" key="1">
    <source>
        <dbReference type="SAM" id="Coils"/>
    </source>
</evidence>
<feature type="compositionally biased region" description="Polar residues" evidence="2">
    <location>
        <begin position="1432"/>
        <end position="1442"/>
    </location>
</feature>
<feature type="compositionally biased region" description="Basic and acidic residues" evidence="2">
    <location>
        <begin position="222"/>
        <end position="235"/>
    </location>
</feature>
<reference evidence="4 5" key="1">
    <citation type="journal article" date="2023" name="bioRxiv">
        <title>Conserved and derived expression patterns and positive selection on dental genes reveal complex evolutionary context of ever-growing rodent molars.</title>
        <authorList>
            <person name="Calamari Z.T."/>
            <person name="Song A."/>
            <person name="Cohen E."/>
            <person name="Akter M."/>
            <person name="Roy R.D."/>
            <person name="Hallikas O."/>
            <person name="Christensen M.M."/>
            <person name="Li P."/>
            <person name="Marangoni P."/>
            <person name="Jernvall J."/>
            <person name="Klein O.D."/>
        </authorList>
    </citation>
    <scope>NUCLEOTIDE SEQUENCE [LARGE SCALE GENOMIC DNA]</scope>
    <source>
        <strain evidence="4">V071</strain>
    </source>
</reference>
<dbReference type="InterPro" id="IPR057881">
    <property type="entry name" value="ICE1_C"/>
</dbReference>
<evidence type="ECO:0000313" key="4">
    <source>
        <dbReference type="EMBL" id="KAK7812720.1"/>
    </source>
</evidence>
<feature type="region of interest" description="Disordered" evidence="2">
    <location>
        <begin position="1784"/>
        <end position="1812"/>
    </location>
</feature>
<feature type="region of interest" description="Disordered" evidence="2">
    <location>
        <begin position="1749"/>
        <end position="1771"/>
    </location>
</feature>
<gene>
    <name evidence="4" type="ORF">U0070_011110</name>
</gene>
<protein>
    <recommendedName>
        <fullName evidence="3">Little elongation complex subunit 1 C-terminal domain-containing protein</fullName>
    </recommendedName>
</protein>
<name>A0AAW0IDR1_MYOGA</name>
<feature type="region of interest" description="Disordered" evidence="2">
    <location>
        <begin position="1032"/>
        <end position="1100"/>
    </location>
</feature>
<feature type="compositionally biased region" description="Pro residues" evidence="2">
    <location>
        <begin position="336"/>
        <end position="351"/>
    </location>
</feature>
<feature type="compositionally biased region" description="Basic and acidic residues" evidence="2">
    <location>
        <begin position="1399"/>
        <end position="1408"/>
    </location>
</feature>
<dbReference type="EMBL" id="JBBHLL010000147">
    <property type="protein sequence ID" value="KAK7812720.1"/>
    <property type="molecule type" value="Genomic_DNA"/>
</dbReference>
<feature type="compositionally biased region" description="Polar residues" evidence="2">
    <location>
        <begin position="947"/>
        <end position="957"/>
    </location>
</feature>
<feature type="region of interest" description="Disordered" evidence="2">
    <location>
        <begin position="689"/>
        <end position="708"/>
    </location>
</feature>
<feature type="domain" description="Little elongation complex subunit 1 C-terminal" evidence="3">
    <location>
        <begin position="2000"/>
        <end position="2192"/>
    </location>
</feature>
<feature type="coiled-coil region" evidence="1">
    <location>
        <begin position="82"/>
        <end position="175"/>
    </location>
</feature>
<feature type="region of interest" description="Disordered" evidence="2">
    <location>
        <begin position="222"/>
        <end position="320"/>
    </location>
</feature>
<accession>A0AAW0IDR1</accession>
<keyword evidence="5" id="KW-1185">Reference proteome</keyword>
<feature type="region of interest" description="Disordered" evidence="2">
    <location>
        <begin position="496"/>
        <end position="522"/>
    </location>
</feature>
<dbReference type="PANTHER" id="PTHR11852">
    <property type="entry name" value="PLATELET-ACTIVATING FACTOR ACETYLHYDROLASE"/>
    <property type="match status" value="1"/>
</dbReference>
<feature type="region of interest" description="Disordered" evidence="2">
    <location>
        <begin position="336"/>
        <end position="395"/>
    </location>
</feature>
<feature type="compositionally biased region" description="Polar residues" evidence="2">
    <location>
        <begin position="929"/>
        <end position="940"/>
    </location>
</feature>
<feature type="compositionally biased region" description="Polar residues" evidence="2">
    <location>
        <begin position="1044"/>
        <end position="1057"/>
    </location>
</feature>
<evidence type="ECO:0000256" key="2">
    <source>
        <dbReference type="SAM" id="MobiDB-lite"/>
    </source>
</evidence>
<proteinExistence type="predicted"/>
<comment type="caution">
    <text evidence="4">The sequence shown here is derived from an EMBL/GenBank/DDBJ whole genome shotgun (WGS) entry which is preliminary data.</text>
</comment>
<dbReference type="Pfam" id="PF25817">
    <property type="entry name" value="ICE1_C"/>
    <property type="match status" value="1"/>
</dbReference>
<feature type="region of interest" description="Disordered" evidence="2">
    <location>
        <begin position="1618"/>
        <end position="1644"/>
    </location>
</feature>
<feature type="compositionally biased region" description="Low complexity" evidence="2">
    <location>
        <begin position="1757"/>
        <end position="1766"/>
    </location>
</feature>
<feature type="compositionally biased region" description="Basic and acidic residues" evidence="2">
    <location>
        <begin position="498"/>
        <end position="517"/>
    </location>
</feature>
<feature type="compositionally biased region" description="Basic and acidic residues" evidence="2">
    <location>
        <begin position="1280"/>
        <end position="1295"/>
    </location>
</feature>
<feature type="region of interest" description="Disordered" evidence="2">
    <location>
        <begin position="1399"/>
        <end position="1447"/>
    </location>
</feature>
<feature type="region of interest" description="Disordered" evidence="2">
    <location>
        <begin position="794"/>
        <end position="1019"/>
    </location>
</feature>
<dbReference type="PANTHER" id="PTHR11852:SF4">
    <property type="entry name" value="LITTLE ELONGATION COMPLEX SUBUNIT 1"/>
    <property type="match status" value="1"/>
</dbReference>
<sequence>MMPGETHPAAPGPADLARCQGCASLQQNLNEYVEALIALKQKIINTDNLLTEYQKKCDDILPLENTMLHHQVEQMLQKISPLQKCQEELGSLRAELEEKKSSLKLYQDTHQEYARVKEECLRTDAQKKKLEAKVKKLEEAAVKQTQDFKQLRTEKKILEKEFKKTQERFEEFSKQQTERELRHIGTQISSDSHGSIDKRKVKVLLKELWLCVNAAHRLSSESGRRIPEKHARENSASRASGEDELLPSQGSPARTSDMHSFFTKLSMEVEGDFTSSESAEEEQPSGTSPSTDHAFHEESPPKVSVQRPGDGDRTSVYGRGHFFDDDLQAAIDFLKLPPPLLSPVPSPPPVTSPHLGSLSSSLAPESFLGEFTDSSDTDSAPLRNSAEAASEDYTAESRSYLDLLEKLKRSDACLEKLRPLEAAQAANRVAPVGCDSRRGALGEPSTSSLAWGRHWIASPAFGRHRGDIVEEAEGQAEAQDVGKSVRVGKGLLTHNRRPWLERASRSPARKKDARAGESEVCYSPPGKRTFSELIGSERKTLPSKACSPQSEFTKWTLPGDFASRSHRAMDFGHFQRKEKDVQESTLEPGVCAATAVRDRSDSLASSSLSTSVPGSVCGNHKASQLGYVSAGTPAEVTCTDLPRVEQKSPARPVNTFLLWSEPAAHFPKSNDPENHLSALSSQSKLGASTFSNWKKRGPEPGNLFKSTVNAHPLPQSVFQKPARTGQCGDRGPGFALTLPKSDWTSLARPQAGFTRRSPGSADSTSWHRSAVLRRGGEGSPRADTEHPQKTRLQLETAEPASQNSKLTAALGPPEDGAVPRGTLLPNQVSVITKQARPERLRSGSLEHWQPPGSTPSPSVDSSEDSDPTSLVSECAGDGDPTAQGTDRIADEESPAPEVSVSWRKSSCDSPSSSVSSENFGSTDKLPFSSADNLIQSQSIGSDLLQKPKSSPHTTPSGANRLEAGKPLPAEVTSRNCPAKQMPCGAHHQPSTEAPAIARDSRSTPQNVSTPPTPPIVPSRALLRARVPTDPVCPSVLGSADEKTQSTSQSSLPGTSYCYTGIREQRESTEAEDESFSCSEGEHEADAVTGPRQQGDPHAPDVGDLTSALQECNLSTFLYIDKLSTSEVVMFLESCQLKDYSSRASTSECSSKGTPDEEMNKEFKQNEIFRKSHEERIHEEEILRASEVWVESEGEACCVENPSQHAQCPPQVPSDILPESGGGGKDAEHALPSSAHNSQTAEELIENTPPEEAPSSLSHPAELPGPAAMDAGGSSPLSGRPDPEHIPSRSENEASYKDCPSGGEEGLAEPRELLTLSSDSPALPRTEQSPDCVTETAFRYQISAVTSEVISVLINKNQDLVIEKGDNWTIISGVAISPGMEQVVLCDTLEAFASQGLGDLDHGSVEKSPEASPAGPLPQEPPCADGLSGAQEDVSSGGQSANFDKSRLRNRPVKPSIWIRSQIYDQTLETEKMASDHTYYNWKLEPLGKSKTRSKISNKDQSSKLAKTPGLNNRAEMHLSEGPQPESGERTNTKTTRGQAQSTMAGADVSTPTHGSPDALSRIRQEVGPPLPPLLPPLIATPPRTSRPLSPLVSSSSPSSLASPAGCISPLCEISGPPVLSPWPEELQQASPLDPSPPPSTAAASGRIVSSPLQFCAATPKHALPVPGRLPSCAPGQAAASGPPENSVKILDTMYPELSARARTLSLLKGNMQLSRGSSVDGKLLPGRVSALIGLKAITSTSTAFVLTGGSSGGDGSQGKSQDVQQDARGKRTLAASILRSAKRLRLDSESPEADPSQATTEGVPEDPPAGTSAAHIVPAEEEQTAALVCSPASVLRARPRDMAESCSIAITRALRKIAESSFDLLPVIRSHVYVGNISKKPVMRDQEKEVVYEFSTTNKHLGEYLLRSILSELKVQKTSLDHSYIHALCRVYVGICRQLGDLERARLFCYSLLKEDFPESEKLTLFIANMWREVFLSQSAISEAMQLVARQRARGEVLNCLRAFLSWEKNAPIDVGIVVSKLLLTIQLCPKTEFQSSEEFGEDLSANIWEYIFAIDLLCCHQRWIWTHDNIISKELWPVMDKWIKYRKGHSNIAYTPDVIVASVLRLIGRLGQLGLKEGFPTAVKNISSVIGMFIQHAQDEDIPWGVQLAAVYALCDLSPSNPAEISKILEAWRTQTSNAIPSAIISCLEEVGSLSAEGSADSAGGPAP</sequence>
<organism evidence="4 5">
    <name type="scientific">Myodes glareolus</name>
    <name type="common">Bank vole</name>
    <name type="synonym">Clethrionomys glareolus</name>
    <dbReference type="NCBI Taxonomy" id="447135"/>
    <lineage>
        <taxon>Eukaryota</taxon>
        <taxon>Metazoa</taxon>
        <taxon>Chordata</taxon>
        <taxon>Craniata</taxon>
        <taxon>Vertebrata</taxon>
        <taxon>Euteleostomi</taxon>
        <taxon>Mammalia</taxon>
        <taxon>Eutheria</taxon>
        <taxon>Euarchontoglires</taxon>
        <taxon>Glires</taxon>
        <taxon>Rodentia</taxon>
        <taxon>Myomorpha</taxon>
        <taxon>Muroidea</taxon>
        <taxon>Cricetidae</taxon>
        <taxon>Arvicolinae</taxon>
        <taxon>Myodes</taxon>
    </lineage>
</organism>
<dbReference type="Proteomes" id="UP001488838">
    <property type="component" value="Unassembled WGS sequence"/>
</dbReference>
<feature type="region of interest" description="Disordered" evidence="2">
    <location>
        <begin position="1490"/>
        <end position="1599"/>
    </location>
</feature>
<feature type="compositionally biased region" description="Polar residues" evidence="2">
    <location>
        <begin position="1532"/>
        <end position="1553"/>
    </location>
</feature>
<evidence type="ECO:0000313" key="5">
    <source>
        <dbReference type="Proteomes" id="UP001488838"/>
    </source>
</evidence>
<keyword evidence="1" id="KW-0175">Coiled coil</keyword>
<feature type="region of interest" description="Disordered" evidence="2">
    <location>
        <begin position="1200"/>
        <end position="1305"/>
    </location>
</feature>
<evidence type="ECO:0000259" key="3">
    <source>
        <dbReference type="Pfam" id="PF25817"/>
    </source>
</evidence>